<dbReference type="EMBL" id="FUWS01000012">
    <property type="protein sequence ID" value="SKA32920.1"/>
    <property type="molecule type" value="Genomic_DNA"/>
</dbReference>
<proteinExistence type="predicted"/>
<keyword evidence="2" id="KW-0503">Monooxygenase</keyword>
<gene>
    <name evidence="4" type="ORF">SAMN02745673_04103</name>
</gene>
<dbReference type="OrthoDB" id="9782160at2"/>
<dbReference type="AlphaFoldDB" id="A0A1T4SXC9"/>
<dbReference type="PANTHER" id="PTHR13789">
    <property type="entry name" value="MONOOXYGENASE"/>
    <property type="match status" value="1"/>
</dbReference>
<evidence type="ECO:0000256" key="2">
    <source>
        <dbReference type="ARBA" id="ARBA00023033"/>
    </source>
</evidence>
<dbReference type="InterPro" id="IPR036188">
    <property type="entry name" value="FAD/NAD-bd_sf"/>
</dbReference>
<dbReference type="Gene3D" id="3.50.50.60">
    <property type="entry name" value="FAD/NAD(P)-binding domain"/>
    <property type="match status" value="1"/>
</dbReference>
<evidence type="ECO:0000259" key="3">
    <source>
        <dbReference type="Pfam" id="PF01494"/>
    </source>
</evidence>
<dbReference type="InterPro" id="IPR002938">
    <property type="entry name" value="FAD-bd"/>
</dbReference>
<organism evidence="4 5">
    <name type="scientific">Marinactinospora thermotolerans DSM 45154</name>
    <dbReference type="NCBI Taxonomy" id="1122192"/>
    <lineage>
        <taxon>Bacteria</taxon>
        <taxon>Bacillati</taxon>
        <taxon>Actinomycetota</taxon>
        <taxon>Actinomycetes</taxon>
        <taxon>Streptosporangiales</taxon>
        <taxon>Nocardiopsidaceae</taxon>
        <taxon>Marinactinospora</taxon>
    </lineage>
</organism>
<evidence type="ECO:0000256" key="1">
    <source>
        <dbReference type="ARBA" id="ARBA00023002"/>
    </source>
</evidence>
<keyword evidence="5" id="KW-1185">Reference proteome</keyword>
<dbReference type="Proteomes" id="UP000190637">
    <property type="component" value="Unassembled WGS sequence"/>
</dbReference>
<dbReference type="SUPFAM" id="SSF51905">
    <property type="entry name" value="FAD/NAD(P)-binding domain"/>
    <property type="match status" value="1"/>
</dbReference>
<reference evidence="4 5" key="1">
    <citation type="submission" date="2017-02" db="EMBL/GenBank/DDBJ databases">
        <authorList>
            <person name="Peterson S.W."/>
        </authorList>
    </citation>
    <scope>NUCLEOTIDE SEQUENCE [LARGE SCALE GENOMIC DNA]</scope>
    <source>
        <strain evidence="4 5">DSM 45154</strain>
    </source>
</reference>
<keyword evidence="1" id="KW-0560">Oxidoreductase</keyword>
<name>A0A1T4SXC9_9ACTN</name>
<protein>
    <submittedName>
        <fullName evidence="4">2-polyprenyl-6-methoxyphenol hydroxylase</fullName>
    </submittedName>
</protein>
<dbReference type="GO" id="GO:0004497">
    <property type="term" value="F:monooxygenase activity"/>
    <property type="evidence" value="ECO:0007669"/>
    <property type="project" value="UniProtKB-KW"/>
</dbReference>
<dbReference type="PANTHER" id="PTHR13789:SF309">
    <property type="entry name" value="PUTATIVE (AFU_ORTHOLOGUE AFUA_6G14510)-RELATED"/>
    <property type="match status" value="1"/>
</dbReference>
<dbReference type="GO" id="GO:0071949">
    <property type="term" value="F:FAD binding"/>
    <property type="evidence" value="ECO:0007669"/>
    <property type="project" value="InterPro"/>
</dbReference>
<evidence type="ECO:0000313" key="4">
    <source>
        <dbReference type="EMBL" id="SKA32920.1"/>
    </source>
</evidence>
<accession>A0A1T4SXC9</accession>
<feature type="domain" description="FAD-binding" evidence="3">
    <location>
        <begin position="6"/>
        <end position="339"/>
    </location>
</feature>
<dbReference type="STRING" id="1122192.SAMN02745673_04103"/>
<sequence>MAQPHAVVVGGGIGGLAAAVALYRKGWAVTVCERAPAPDPAEVGLVLAPNALRALDTLGLGGAVRARSAHISGIEIRRGDGRRLLRLASRARRGFDGGAHVLLRSDLVDLLLTRLPAGVVHTATAVSSVEPGDTRRLARVGTEAGEVSADLVVAADGLRSAVRSALFLEHPGPVYAGFTTWSAVVPDAGVPVAFGETWGRGGLVGVLPLPEGRLHCYATANAPAGENAGDEKAELLGRLAVRHDPLPALFAAAPSESVRRGDVWHIDTPPPAYHKGRVALLGDAAHAMTPNLGQGAGQAIEDAVVLAHHVNGSTAYLPTALHSYTEARMERTAQTVQRSAQLAEAVQSESPSAVRLRDVGAGLLGRLAPGTVTRFLDRLYDWRPPVEPARV</sequence>
<dbReference type="InterPro" id="IPR050493">
    <property type="entry name" value="FAD-dep_Monooxygenase_BioMet"/>
</dbReference>
<dbReference type="Pfam" id="PF01494">
    <property type="entry name" value="FAD_binding_3"/>
    <property type="match status" value="1"/>
</dbReference>
<dbReference type="PRINTS" id="PR00420">
    <property type="entry name" value="RNGMNOXGNASE"/>
</dbReference>
<evidence type="ECO:0000313" key="5">
    <source>
        <dbReference type="Proteomes" id="UP000190637"/>
    </source>
</evidence>
<dbReference type="RefSeq" id="WP_078763358.1">
    <property type="nucleotide sequence ID" value="NZ_FUWS01000012.1"/>
</dbReference>